<comment type="caution">
    <text evidence="2">The sequence shown here is derived from an EMBL/GenBank/DDBJ whole genome shotgun (WGS) entry which is preliminary data.</text>
</comment>
<sequence length="200" mass="22252">MKAQYLTLLLISFLMFNCSSDSTTGGSDDGILTGRNYISENNLFAAYLTAELELVQAEIDSLQSVIDAMLGDAETQENLDNALDDKDFLIEERELTFLSGNPVALISDESCPDVLSCFSSGAIYVVSSNNYNSLNLYIADDEDNIIADSIDQPFRDLPGVNDYRYQEISIDDYTGPVTITVEKFDFDMNFIEYTVTGYAY</sequence>
<evidence type="ECO:0000313" key="2">
    <source>
        <dbReference type="EMBL" id="MFD2824432.1"/>
    </source>
</evidence>
<accession>A0ABW5WNX6</accession>
<keyword evidence="1" id="KW-0732">Signal</keyword>
<keyword evidence="3" id="KW-1185">Reference proteome</keyword>
<gene>
    <name evidence="2" type="ORF">ACFS5M_12190</name>
</gene>
<name>A0ABW5WNX6_9FLAO</name>
<evidence type="ECO:0000256" key="1">
    <source>
        <dbReference type="SAM" id="SignalP"/>
    </source>
</evidence>
<organism evidence="2 3">
    <name type="scientific">Lacinutrix iliipiscaria</name>
    <dbReference type="NCBI Taxonomy" id="1230532"/>
    <lineage>
        <taxon>Bacteria</taxon>
        <taxon>Pseudomonadati</taxon>
        <taxon>Bacteroidota</taxon>
        <taxon>Flavobacteriia</taxon>
        <taxon>Flavobacteriales</taxon>
        <taxon>Flavobacteriaceae</taxon>
        <taxon>Lacinutrix</taxon>
    </lineage>
</organism>
<evidence type="ECO:0000313" key="3">
    <source>
        <dbReference type="Proteomes" id="UP001597533"/>
    </source>
</evidence>
<feature type="chain" id="PRO_5045969530" evidence="1">
    <location>
        <begin position="21"/>
        <end position="200"/>
    </location>
</feature>
<protein>
    <submittedName>
        <fullName evidence="2">Uncharacterized protein</fullName>
    </submittedName>
</protein>
<dbReference type="EMBL" id="JBHUOV010000008">
    <property type="protein sequence ID" value="MFD2824432.1"/>
    <property type="molecule type" value="Genomic_DNA"/>
</dbReference>
<proteinExistence type="predicted"/>
<feature type="signal peptide" evidence="1">
    <location>
        <begin position="1"/>
        <end position="20"/>
    </location>
</feature>
<dbReference type="Proteomes" id="UP001597533">
    <property type="component" value="Unassembled WGS sequence"/>
</dbReference>
<reference evidence="3" key="1">
    <citation type="journal article" date="2019" name="Int. J. Syst. Evol. Microbiol.">
        <title>The Global Catalogue of Microorganisms (GCM) 10K type strain sequencing project: providing services to taxonomists for standard genome sequencing and annotation.</title>
        <authorList>
            <consortium name="The Broad Institute Genomics Platform"/>
            <consortium name="The Broad Institute Genome Sequencing Center for Infectious Disease"/>
            <person name="Wu L."/>
            <person name="Ma J."/>
        </authorList>
    </citation>
    <scope>NUCLEOTIDE SEQUENCE [LARGE SCALE GENOMIC DNA]</scope>
    <source>
        <strain evidence="3">KCTC 32141</strain>
    </source>
</reference>
<dbReference type="RefSeq" id="WP_183490384.1">
    <property type="nucleotide sequence ID" value="NZ_JBHUOV010000008.1"/>
</dbReference>